<reference evidence="7" key="1">
    <citation type="submission" date="2023-07" db="EMBL/GenBank/DDBJ databases">
        <authorList>
            <person name="Stuckert A."/>
        </authorList>
    </citation>
    <scope>NUCLEOTIDE SEQUENCE</scope>
</reference>
<evidence type="ECO:0000256" key="2">
    <source>
        <dbReference type="ARBA" id="ARBA00023127"/>
    </source>
</evidence>
<dbReference type="PANTHER" id="PTHR10177">
    <property type="entry name" value="CYCLINS"/>
    <property type="match status" value="1"/>
</dbReference>
<evidence type="ECO:0000259" key="6">
    <source>
        <dbReference type="SMART" id="SM00385"/>
    </source>
</evidence>
<dbReference type="Pfam" id="PF02984">
    <property type="entry name" value="Cyclin_C"/>
    <property type="match status" value="1"/>
</dbReference>
<feature type="region of interest" description="Disordered" evidence="5">
    <location>
        <begin position="29"/>
        <end position="50"/>
    </location>
</feature>
<dbReference type="InterPro" id="IPR004367">
    <property type="entry name" value="Cyclin_C-dom"/>
</dbReference>
<protein>
    <recommendedName>
        <fullName evidence="6">Cyclin-like domain-containing protein</fullName>
    </recommendedName>
</protein>
<evidence type="ECO:0000256" key="1">
    <source>
        <dbReference type="ARBA" id="ARBA00022618"/>
    </source>
</evidence>
<dbReference type="Pfam" id="PF00134">
    <property type="entry name" value="Cyclin_N"/>
    <property type="match status" value="1"/>
</dbReference>
<dbReference type="InterPro" id="IPR006671">
    <property type="entry name" value="Cyclin_N"/>
</dbReference>
<comment type="similarity">
    <text evidence="4">Belongs to the cyclin family.</text>
</comment>
<comment type="caution">
    <text evidence="7">The sequence shown here is derived from an EMBL/GenBank/DDBJ whole genome shotgun (WGS) entry which is preliminary data.</text>
</comment>
<dbReference type="Proteomes" id="UP001176940">
    <property type="component" value="Unassembled WGS sequence"/>
</dbReference>
<keyword evidence="1" id="KW-0132">Cell division</keyword>
<dbReference type="InterPro" id="IPR039361">
    <property type="entry name" value="Cyclin"/>
</dbReference>
<dbReference type="InterPro" id="IPR013763">
    <property type="entry name" value="Cyclin-like_dom"/>
</dbReference>
<gene>
    <name evidence="7" type="ORF">RIMI_LOCUS3261934</name>
</gene>
<feature type="compositionally biased region" description="Basic and acidic residues" evidence="5">
    <location>
        <begin position="30"/>
        <end position="42"/>
    </location>
</feature>
<evidence type="ECO:0000256" key="5">
    <source>
        <dbReference type="SAM" id="MobiDB-lite"/>
    </source>
</evidence>
<organism evidence="7 8">
    <name type="scientific">Ranitomeya imitator</name>
    <name type="common">mimic poison frog</name>
    <dbReference type="NCBI Taxonomy" id="111125"/>
    <lineage>
        <taxon>Eukaryota</taxon>
        <taxon>Metazoa</taxon>
        <taxon>Chordata</taxon>
        <taxon>Craniata</taxon>
        <taxon>Vertebrata</taxon>
        <taxon>Euteleostomi</taxon>
        <taxon>Amphibia</taxon>
        <taxon>Batrachia</taxon>
        <taxon>Anura</taxon>
        <taxon>Neobatrachia</taxon>
        <taxon>Hyloidea</taxon>
        <taxon>Dendrobatidae</taxon>
        <taxon>Dendrobatinae</taxon>
        <taxon>Ranitomeya</taxon>
    </lineage>
</organism>
<evidence type="ECO:0000256" key="4">
    <source>
        <dbReference type="RuleBase" id="RU000383"/>
    </source>
</evidence>
<evidence type="ECO:0000313" key="7">
    <source>
        <dbReference type="EMBL" id="CAJ0928154.1"/>
    </source>
</evidence>
<sequence length="359" mass="42589">MDAVTSVRYEGCDPCKFHPWDPEMPNMSKCLEENPTKEERSEHSRKRKADMATFLQDPGENSDMELMEMNRKKQFEQQADRSFNLWQCNNQFVPRPQRQPWAPYITPGPEYASLRFRWSSFSPLPPLRYTTKYHTGANPDDVWQNLLLKDATYVRDKNVFQRHPNMDGSMRSVLLDWLMEVSEVHKLHRETYYLAQDFMDRFLATQANVRKSKLQLIGVTCLFIASKMEEIYPPKLHEFSYYSDCSCTEEEMMKMELIIMKALNWCLTPITVVSWLNIYLQMAHSKELQHFLLPQYPHITYLKIMELLDLCTLDVRSLEYSYRILAASALYHCTNEQYLQEMTGKCPNYRQNDGNEEKR</sequence>
<keyword evidence="3" id="KW-0131">Cell cycle</keyword>
<dbReference type="PROSITE" id="PS00292">
    <property type="entry name" value="CYCLINS"/>
    <property type="match status" value="1"/>
</dbReference>
<evidence type="ECO:0000313" key="8">
    <source>
        <dbReference type="Proteomes" id="UP001176940"/>
    </source>
</evidence>
<dbReference type="InterPro" id="IPR036915">
    <property type="entry name" value="Cyclin-like_sf"/>
</dbReference>
<dbReference type="SMART" id="SM00385">
    <property type="entry name" value="CYCLIN"/>
    <property type="match status" value="1"/>
</dbReference>
<name>A0ABN9KZM4_9NEOB</name>
<evidence type="ECO:0000256" key="3">
    <source>
        <dbReference type="ARBA" id="ARBA00023306"/>
    </source>
</evidence>
<dbReference type="SUPFAM" id="SSF47954">
    <property type="entry name" value="Cyclin-like"/>
    <property type="match status" value="2"/>
</dbReference>
<dbReference type="InterPro" id="IPR048258">
    <property type="entry name" value="Cyclins_cyclin-box"/>
</dbReference>
<accession>A0ABN9KZM4</accession>
<feature type="domain" description="Cyclin-like" evidence="6">
    <location>
        <begin position="176"/>
        <end position="261"/>
    </location>
</feature>
<proteinExistence type="inferred from homology"/>
<dbReference type="Gene3D" id="1.10.472.10">
    <property type="entry name" value="Cyclin-like"/>
    <property type="match status" value="2"/>
</dbReference>
<keyword evidence="2 4" id="KW-0195">Cyclin</keyword>
<dbReference type="EMBL" id="CAUEEQ010004836">
    <property type="protein sequence ID" value="CAJ0928154.1"/>
    <property type="molecule type" value="Genomic_DNA"/>
</dbReference>
<keyword evidence="8" id="KW-1185">Reference proteome</keyword>